<accession>A0ACC3SGW6</accession>
<sequence>MRSSFLSLPALVASVLAAPTTHPTVYLAGDSTMAPGGGGSGTQGWGEYLQYSLSIPVVDSAIAGRSARSYTREGRFDAIVSKVKVGDFVIIEFGHNDGGSVTPTDNGRSDCAGTGTETCATTYDGVAETVLTFPAYIEKAMNSITAKGAHPIVSSQTPNNPFETGTYLYSAPRFVEYAQLVSNVTKLPYIQHFEQVDAFYETRGATTVNACYPNDHTHTAAECAALVAQAFIRGVVCSDATRLQRHVVNSTASIEGSCI</sequence>
<evidence type="ECO:0000313" key="2">
    <source>
        <dbReference type="Proteomes" id="UP001320706"/>
    </source>
</evidence>
<proteinExistence type="predicted"/>
<gene>
    <name evidence="1" type="primary">RHA1</name>
    <name evidence="1" type="ORF">M8818_002585</name>
</gene>
<comment type="caution">
    <text evidence="1">The sequence shown here is derived from an EMBL/GenBank/DDBJ whole genome shotgun (WGS) entry which is preliminary data.</text>
</comment>
<dbReference type="EC" id="3.1.1.86" evidence="1"/>
<dbReference type="Proteomes" id="UP001320706">
    <property type="component" value="Unassembled WGS sequence"/>
</dbReference>
<protein>
    <submittedName>
        <fullName evidence="1">Rhamnogalacturonan acetylesterase</fullName>
        <ecNumber evidence="1">3.1.1.86</ecNumber>
    </submittedName>
</protein>
<keyword evidence="2" id="KW-1185">Reference proteome</keyword>
<name>A0ACC3SGW6_9PEZI</name>
<organism evidence="1 2">
    <name type="scientific">Zalaria obscura</name>
    <dbReference type="NCBI Taxonomy" id="2024903"/>
    <lineage>
        <taxon>Eukaryota</taxon>
        <taxon>Fungi</taxon>
        <taxon>Dikarya</taxon>
        <taxon>Ascomycota</taxon>
        <taxon>Pezizomycotina</taxon>
        <taxon>Dothideomycetes</taxon>
        <taxon>Dothideomycetidae</taxon>
        <taxon>Dothideales</taxon>
        <taxon>Zalariaceae</taxon>
        <taxon>Zalaria</taxon>
    </lineage>
</organism>
<dbReference type="EMBL" id="JAMKPW020000011">
    <property type="protein sequence ID" value="KAK8213286.1"/>
    <property type="molecule type" value="Genomic_DNA"/>
</dbReference>
<evidence type="ECO:0000313" key="1">
    <source>
        <dbReference type="EMBL" id="KAK8213286.1"/>
    </source>
</evidence>
<reference evidence="1" key="1">
    <citation type="submission" date="2024-02" db="EMBL/GenBank/DDBJ databases">
        <title>Metagenome Assembled Genome of Zalaria obscura JY119.</title>
        <authorList>
            <person name="Vighnesh L."/>
            <person name="Jagadeeshwari U."/>
            <person name="Venkata Ramana C."/>
            <person name="Sasikala C."/>
        </authorList>
    </citation>
    <scope>NUCLEOTIDE SEQUENCE</scope>
    <source>
        <strain evidence="1">JY119</strain>
    </source>
</reference>
<keyword evidence="1" id="KW-0378">Hydrolase</keyword>